<comment type="caution">
    <text evidence="1">The sequence shown here is derived from an EMBL/GenBank/DDBJ whole genome shotgun (WGS) entry which is preliminary data.</text>
</comment>
<protein>
    <submittedName>
        <fullName evidence="1">Uncharacterized protein</fullName>
    </submittedName>
</protein>
<dbReference type="Proteomes" id="UP000230002">
    <property type="component" value="Unassembled WGS sequence"/>
</dbReference>
<proteinExistence type="predicted"/>
<evidence type="ECO:0000313" key="2">
    <source>
        <dbReference type="Proteomes" id="UP000230002"/>
    </source>
</evidence>
<dbReference type="EMBL" id="AYKW01000010">
    <property type="protein sequence ID" value="PIL32666.1"/>
    <property type="molecule type" value="Genomic_DNA"/>
</dbReference>
<organism evidence="1 2">
    <name type="scientific">Ganoderma sinense ZZ0214-1</name>
    <dbReference type="NCBI Taxonomy" id="1077348"/>
    <lineage>
        <taxon>Eukaryota</taxon>
        <taxon>Fungi</taxon>
        <taxon>Dikarya</taxon>
        <taxon>Basidiomycota</taxon>
        <taxon>Agaricomycotina</taxon>
        <taxon>Agaricomycetes</taxon>
        <taxon>Polyporales</taxon>
        <taxon>Polyporaceae</taxon>
        <taxon>Ganoderma</taxon>
    </lineage>
</organism>
<dbReference type="AlphaFoldDB" id="A0A2G8SFX3"/>
<accession>A0A2G8SFX3</accession>
<sequence length="187" mass="20601">MAGRGIVPRRRRLGAMAERGNHEVGREHGGLPSRHGALRGVQCRVCELERDRSSLRRKHRAWRGGSQAGGRPEEIEGPGLARRTKCVFGALLQELERARLLTSERRPISVPVPGGGKKDGVERGHGRVREVHKLAQFLCCECGLERASTADDGDVLDSRVAEDGKYRGRDVVVGEMRGRSEQHACDV</sequence>
<evidence type="ECO:0000313" key="1">
    <source>
        <dbReference type="EMBL" id="PIL32666.1"/>
    </source>
</evidence>
<reference evidence="1 2" key="1">
    <citation type="journal article" date="2015" name="Sci. Rep.">
        <title>Chromosome-level genome map provides insights into diverse defense mechanisms in the medicinal fungus Ganoderma sinense.</title>
        <authorList>
            <person name="Zhu Y."/>
            <person name="Xu J."/>
            <person name="Sun C."/>
            <person name="Zhou S."/>
            <person name="Xu H."/>
            <person name="Nelson D.R."/>
            <person name="Qian J."/>
            <person name="Song J."/>
            <person name="Luo H."/>
            <person name="Xiang L."/>
            <person name="Li Y."/>
            <person name="Xu Z."/>
            <person name="Ji A."/>
            <person name="Wang L."/>
            <person name="Lu S."/>
            <person name="Hayward A."/>
            <person name="Sun W."/>
            <person name="Li X."/>
            <person name="Schwartz D.C."/>
            <person name="Wang Y."/>
            <person name="Chen S."/>
        </authorList>
    </citation>
    <scope>NUCLEOTIDE SEQUENCE [LARGE SCALE GENOMIC DNA]</scope>
    <source>
        <strain evidence="1 2">ZZ0214-1</strain>
    </source>
</reference>
<gene>
    <name evidence="1" type="ORF">GSI_05370</name>
</gene>
<name>A0A2G8SFX3_9APHY</name>
<keyword evidence="2" id="KW-1185">Reference proteome</keyword>